<comment type="caution">
    <text evidence="5">The sequence shown here is derived from an EMBL/GenBank/DDBJ whole genome shotgun (WGS) entry which is preliminary data.</text>
</comment>
<feature type="domain" description="Teneurin-like YD-shell" evidence="4">
    <location>
        <begin position="765"/>
        <end position="900"/>
    </location>
</feature>
<dbReference type="Pfam" id="PF05593">
    <property type="entry name" value="RHS_repeat"/>
    <property type="match status" value="1"/>
</dbReference>
<feature type="compositionally biased region" description="Polar residues" evidence="2">
    <location>
        <begin position="392"/>
        <end position="406"/>
    </location>
</feature>
<dbReference type="InterPro" id="IPR056823">
    <property type="entry name" value="TEN-like_YD-shell"/>
</dbReference>
<organism evidence="5 6">
    <name type="scientific">Pseudomonas luteola</name>
    <dbReference type="NCBI Taxonomy" id="47886"/>
    <lineage>
        <taxon>Bacteria</taxon>
        <taxon>Pseudomonadati</taxon>
        <taxon>Pseudomonadota</taxon>
        <taxon>Gammaproteobacteria</taxon>
        <taxon>Pseudomonadales</taxon>
        <taxon>Pseudomonadaceae</taxon>
        <taxon>Pseudomonas</taxon>
    </lineage>
</organism>
<feature type="compositionally biased region" description="Polar residues" evidence="2">
    <location>
        <begin position="1468"/>
        <end position="1479"/>
    </location>
</feature>
<dbReference type="EMBL" id="JADTXM010000008">
    <property type="protein sequence ID" value="MBH3439723.1"/>
    <property type="molecule type" value="Genomic_DNA"/>
</dbReference>
<dbReference type="InterPro" id="IPR022385">
    <property type="entry name" value="Rhs_assc_core"/>
</dbReference>
<dbReference type="Pfam" id="PF20148">
    <property type="entry name" value="DUF6531"/>
    <property type="match status" value="1"/>
</dbReference>
<accession>A0ABS0MSK6</accession>
<dbReference type="PANTHER" id="PTHR32305">
    <property type="match status" value="1"/>
</dbReference>
<dbReference type="RefSeq" id="WP_197872479.1">
    <property type="nucleotide sequence ID" value="NZ_JADTXM010000008.1"/>
</dbReference>
<feature type="domain" description="DUF6531" evidence="3">
    <location>
        <begin position="446"/>
        <end position="519"/>
    </location>
</feature>
<protein>
    <submittedName>
        <fullName evidence="5">RHS repeat protein</fullName>
    </submittedName>
</protein>
<feature type="compositionally biased region" description="Basic and acidic residues" evidence="2">
    <location>
        <begin position="1521"/>
        <end position="1538"/>
    </location>
</feature>
<keyword evidence="1" id="KW-0677">Repeat</keyword>
<dbReference type="NCBIfam" id="TIGR03696">
    <property type="entry name" value="Rhs_assc_core"/>
    <property type="match status" value="1"/>
</dbReference>
<feature type="domain" description="Teneurin-like YD-shell" evidence="4">
    <location>
        <begin position="994"/>
        <end position="1109"/>
    </location>
</feature>
<dbReference type="Pfam" id="PF25023">
    <property type="entry name" value="TEN_YD-shell"/>
    <property type="match status" value="3"/>
</dbReference>
<dbReference type="InterPro" id="IPR045351">
    <property type="entry name" value="DUF6531"/>
</dbReference>
<reference evidence="5 6" key="1">
    <citation type="submission" date="2020-11" db="EMBL/GenBank/DDBJ databases">
        <title>Enhanced detection system for hospital associated transmission using whole genome sequencing surveillance.</title>
        <authorList>
            <person name="Harrison L.H."/>
            <person name="Van Tyne D."/>
            <person name="Marsh J.W."/>
            <person name="Griffith M.P."/>
            <person name="Snyder D.J."/>
            <person name="Cooper V.S."/>
            <person name="Mustapha M."/>
        </authorList>
    </citation>
    <scope>NUCLEOTIDE SEQUENCE [LARGE SCALE GENOMIC DNA]</scope>
    <source>
        <strain evidence="5 6">PSB00013</strain>
    </source>
</reference>
<evidence type="ECO:0000256" key="1">
    <source>
        <dbReference type="ARBA" id="ARBA00022737"/>
    </source>
</evidence>
<feature type="domain" description="Teneurin-like YD-shell" evidence="4">
    <location>
        <begin position="1142"/>
        <end position="1428"/>
    </location>
</feature>
<evidence type="ECO:0000259" key="3">
    <source>
        <dbReference type="Pfam" id="PF20148"/>
    </source>
</evidence>
<dbReference type="InterPro" id="IPR031325">
    <property type="entry name" value="RHS_repeat"/>
</dbReference>
<evidence type="ECO:0000313" key="5">
    <source>
        <dbReference type="EMBL" id="MBH3439723.1"/>
    </source>
</evidence>
<dbReference type="Proteomes" id="UP000638986">
    <property type="component" value="Unassembled WGS sequence"/>
</dbReference>
<sequence>MIPRLGSFSFIGLGAESPDASKVISEFKSCLGTYKELAESLWTGWALDADQTFKIGDELSISKDKDYTSPVTNYATCPLNGEFTLVHTFEAARFVPIGNTPVRLEPITRAWSGDEVTGPVINDEIGPSGIKVISGCKRGQLYRITFFPNVTKAQVEALYSSYQGVIQKLAAWLQSEWTNQFQPLWSTYQSANSGQRLKLQLEAALEGFEHALLSLWDDIKSLFQLIAHPYENAKKLAKYLSPDELKKLYTASKESLSTALLIASDEPLMFIYVAAIVSWVKLLPPQTCVEVLAQFTGELLINIVVGIILSGGAGLAIRVGTKALETLKSGQATALISKLADTLINASQSHALSVHADTLKPLAAHGEISEANTARKINAKVAPASKRPTPADTPSQTIENASTTSRNKTRRQTRLSREEKVDDVSKPAKDPNDKPSQECAKTCTNGCPVSMVTGEELLTLTDGELDGVLAFPWSRLYRTSAVEHNVGLGYGWSHSLAHRLEIQGDTVIWTDHENRRTEFPLPSQQRPAITNRLSAAAIYLGEDPSELVLAQAGATPRFYHFRRIGQSARLIAISDAYSNTLSISRDARDRIVRLRNNTSRALRFTYEHAHIVAVDYQVYRPADNEEASWHTVQTLATYRYNAQGQLLSATNAADESEHYRYNDQHVIQERQLAGGATFFWEWEDEGKQSRCVHHWANFSQMDTRYVWEDNGTVTVHNSDGSQQVYQHDENARLVQQIDPDGAKHQKIYDEKGQLIAEKDPLGAITEYQHDEAGHLIAVIPPEDEPTYYEYHKGFVRTVSRGKAVWKYRRNAQGDITAQTDPDGNTTHYHYDSRGNLLSIQHPDGSRHELTWNPQGQLIEELLPDGGKRRYRYDALGRQITRQDESGAVTQYQWDAVGRLSQVTLPGGGTRAFTYNAYGKITAERDELGRITRYEYADNLHLVSRRINPDGSQLRYRYDNARLLLTDIENERGEHYQLDYYPNGLIREETGFDGRTTAYAYDLNGHLTEKTEFGEDGSQLVTCYQRDAAGRLLVKTLPDDQKIHYAYDALGRLVSVDDGQWPLAYEYDLQGRLITEHQGWATFRYQYDVLGQLSHCRLPDGSLLDYRYRNGGLLSAIDLNGQPLTAHQYLPGGREQYRQQGALLSHYHYDEQGRLQAHRISQQERSVYQRRYAYDANGNLAAIEDSRKGNKHFHYDPLDRLIAVRGDLPESFAHDPAGNLLSQTGQEGARLANVKGNRLLMQGDSHYDYDAYGNLTRERRGAAQRLVTKYRYDNQHRLIATTLPDGRVAEYRYDAFGRRIAKTIDGQTTEFLWQGERLIAESGQNHYRSYVYEPGTFRPLAMLHGEGKAAEPYYYQLDHLGTPQELTSAAGSIVWSAKYRAYGNVAKLEVAELENPLRFQGQYFDQETGLHYNRHRYYNPNTGRFLTPDPIKLAGGLNNYQYVPNPTGWVDPLGLNNCPGIASCSTGTAETPTANINSGEPNAPSPERSREERQSKIERLSEANAKRRVKEYEERYDMHTITKHGPEIPRDKLKQRAIDGTDPSNGELPKKAKGNPSSQFKNWKLQLHAINAALTREARGLPLHTGVDHKGNNIVRVDLPGAGRGYKPNKKDPQNPKFNENMNGAEVKFDKDNTRRPFTAFPVDNL</sequence>
<feature type="region of interest" description="Disordered" evidence="2">
    <location>
        <begin position="374"/>
        <end position="440"/>
    </location>
</feature>
<dbReference type="SUPFAM" id="SSF69304">
    <property type="entry name" value="Tricorn protease N-terminal domain"/>
    <property type="match status" value="1"/>
</dbReference>
<dbReference type="InterPro" id="IPR050708">
    <property type="entry name" value="T6SS_VgrG/RHS"/>
</dbReference>
<evidence type="ECO:0000313" key="6">
    <source>
        <dbReference type="Proteomes" id="UP000638986"/>
    </source>
</evidence>
<feature type="region of interest" description="Disordered" evidence="2">
    <location>
        <begin position="1598"/>
        <end position="1645"/>
    </location>
</feature>
<gene>
    <name evidence="5" type="ORF">I5Q09_13620</name>
</gene>
<proteinExistence type="predicted"/>
<evidence type="ECO:0000259" key="4">
    <source>
        <dbReference type="Pfam" id="PF25023"/>
    </source>
</evidence>
<feature type="compositionally biased region" description="Basic and acidic residues" evidence="2">
    <location>
        <begin position="415"/>
        <end position="436"/>
    </location>
</feature>
<evidence type="ECO:0000256" key="2">
    <source>
        <dbReference type="SAM" id="MobiDB-lite"/>
    </source>
</evidence>
<dbReference type="InterPro" id="IPR006530">
    <property type="entry name" value="YD"/>
</dbReference>
<dbReference type="NCBIfam" id="TIGR01643">
    <property type="entry name" value="YD_repeat_2x"/>
    <property type="match status" value="9"/>
</dbReference>
<name>A0ABS0MSK6_PSELU</name>
<dbReference type="Gene3D" id="2.180.10.10">
    <property type="entry name" value="RHS repeat-associated core"/>
    <property type="match status" value="3"/>
</dbReference>
<feature type="region of interest" description="Disordered" evidence="2">
    <location>
        <begin position="1521"/>
        <end position="1557"/>
    </location>
</feature>
<feature type="compositionally biased region" description="Basic and acidic residues" evidence="2">
    <location>
        <begin position="1486"/>
        <end position="1503"/>
    </location>
</feature>
<feature type="region of interest" description="Disordered" evidence="2">
    <location>
        <begin position="1468"/>
        <end position="1503"/>
    </location>
</feature>
<dbReference type="PRINTS" id="PR00394">
    <property type="entry name" value="RHSPROTEIN"/>
</dbReference>
<dbReference type="PANTHER" id="PTHR32305:SF15">
    <property type="entry name" value="PROTEIN RHSA-RELATED"/>
    <property type="match status" value="1"/>
</dbReference>